<dbReference type="KEGG" id="vg:18501065"/>
<dbReference type="RefSeq" id="YP_009010223.1">
    <property type="nucleotide sequence ID" value="NC_023610.1"/>
</dbReference>
<protein>
    <submittedName>
        <fullName evidence="1">Uncharacterized protein</fullName>
    </submittedName>
</protein>
<proteinExistence type="predicted"/>
<organism evidence="1 2">
    <name type="scientific">Erwinia phage PhiEaH1</name>
    <dbReference type="NCBI Taxonomy" id="1401669"/>
    <lineage>
        <taxon>Viruses</taxon>
        <taxon>Duplodnaviria</taxon>
        <taxon>Heunggongvirae</taxon>
        <taxon>Uroviricota</taxon>
        <taxon>Caudoviricetes</taxon>
        <taxon>Chimalliviridae</taxon>
        <taxon>Iapetusvirus</taxon>
        <taxon>Iapetusvirus EaH1</taxon>
    </lineage>
</organism>
<evidence type="ECO:0000313" key="1">
    <source>
        <dbReference type="EMBL" id="AGX01892.1"/>
    </source>
</evidence>
<dbReference type="EMBL" id="KF623294">
    <property type="protein sequence ID" value="AGX01892.1"/>
    <property type="molecule type" value="Genomic_DNA"/>
</dbReference>
<reference evidence="1 2" key="1">
    <citation type="journal article" date="2014" name="FEMS Microbiol. Lett.">
        <title>The genome of the Erwinia amylovora phage PhiEaH1 reveals greater diversity and broadens the applicability of phages for the treatment of fire blight.</title>
        <authorList>
            <person name="Meczker K."/>
            <person name="Domotor D."/>
            <person name="Vass J."/>
            <person name="Rakhely G."/>
            <person name="Schneider G."/>
            <person name="Kovacs T."/>
        </authorList>
    </citation>
    <scope>NUCLEOTIDE SEQUENCE [LARGE SCALE GENOMIC DNA]</scope>
</reference>
<name>W8CZF9_9CAUD</name>
<dbReference type="GeneID" id="18501065"/>
<accession>W8CZF9</accession>
<evidence type="ECO:0000313" key="2">
    <source>
        <dbReference type="Proteomes" id="UP000204235"/>
    </source>
</evidence>
<dbReference type="Proteomes" id="UP000204235">
    <property type="component" value="Segment"/>
</dbReference>
<sequence length="176" mass="20062">MWRIWIPLWIKGVKMEKEISTFEQFVSTSAGAVIDYLQDSPKAEDQKLREFLSSFYAGSQYMNLVTESSLVQLAEQVHGNLVYQNFVYDLQMVVLTPFGRKGTEEVIEHLSYGIAPVVVYDASQKVQEFAVGPTDDARFKVTDQDIANRLRANRWLLPLLVLSWAELPESTHNGTD</sequence>
<keyword evidence="2" id="KW-1185">Reference proteome</keyword>